<sequence>MKGALLIICLCCLSPVLPAVADDHGDDEIVEKLNSYIRDYARLGTGLERASKNQLKETQAQLERLNVKYEFYCQAQQDFIVADDSLMNLMAEYHELRQQTDNTIRQREQVLQAYQTIQEAEQLIASKDSLYSQMQKRALLLSQTPKTAQQLEALKGEEQLVFTEIEKQFNAAKEAIEDVPLLENRLKAMETKYIELKNASTRIQEANYTPFLQRIKDYLLSIAAVGFILMVINMIHTKIQAFRQMRESARQMKEMMRKANNDYPQI</sequence>
<gene>
    <name evidence="4" type="ORF">H9814_08025</name>
</gene>
<proteinExistence type="predicted"/>
<name>A0A9D2E9X3_9BACE</name>
<evidence type="ECO:0000313" key="4">
    <source>
        <dbReference type="EMBL" id="HIZ33467.1"/>
    </source>
</evidence>
<dbReference type="AlphaFoldDB" id="A0A9D2E9X3"/>
<feature type="coiled-coil region" evidence="1">
    <location>
        <begin position="48"/>
        <end position="137"/>
    </location>
</feature>
<keyword evidence="2" id="KW-0812">Transmembrane</keyword>
<keyword evidence="2" id="KW-1133">Transmembrane helix</keyword>
<evidence type="ECO:0000313" key="5">
    <source>
        <dbReference type="Proteomes" id="UP000824028"/>
    </source>
</evidence>
<reference evidence="4" key="2">
    <citation type="submission" date="2021-04" db="EMBL/GenBank/DDBJ databases">
        <authorList>
            <person name="Gilroy R."/>
        </authorList>
    </citation>
    <scope>NUCLEOTIDE SEQUENCE</scope>
    <source>
        <strain evidence="4">ChiHjej9B8-1298</strain>
    </source>
</reference>
<dbReference type="Proteomes" id="UP000824028">
    <property type="component" value="Unassembled WGS sequence"/>
</dbReference>
<evidence type="ECO:0000256" key="1">
    <source>
        <dbReference type="SAM" id="Coils"/>
    </source>
</evidence>
<evidence type="ECO:0000256" key="2">
    <source>
        <dbReference type="SAM" id="Phobius"/>
    </source>
</evidence>
<dbReference type="EMBL" id="DXBX01000062">
    <property type="protein sequence ID" value="HIZ33467.1"/>
    <property type="molecule type" value="Genomic_DNA"/>
</dbReference>
<reference evidence="4" key="1">
    <citation type="journal article" date="2021" name="PeerJ">
        <title>Extensive microbial diversity within the chicken gut microbiome revealed by metagenomics and culture.</title>
        <authorList>
            <person name="Gilroy R."/>
            <person name="Ravi A."/>
            <person name="Getino M."/>
            <person name="Pursley I."/>
            <person name="Horton D.L."/>
            <person name="Alikhan N.F."/>
            <person name="Baker D."/>
            <person name="Gharbi K."/>
            <person name="Hall N."/>
            <person name="Watson M."/>
            <person name="Adriaenssens E.M."/>
            <person name="Foster-Nyarko E."/>
            <person name="Jarju S."/>
            <person name="Secka A."/>
            <person name="Antonio M."/>
            <person name="Oren A."/>
            <person name="Chaudhuri R.R."/>
            <person name="La Ragione R."/>
            <person name="Hildebrand F."/>
            <person name="Pallen M.J."/>
        </authorList>
    </citation>
    <scope>NUCLEOTIDE SEQUENCE</scope>
    <source>
        <strain evidence="4">ChiHjej9B8-1298</strain>
    </source>
</reference>
<feature type="chain" id="PRO_5038481469" evidence="3">
    <location>
        <begin position="22"/>
        <end position="266"/>
    </location>
</feature>
<feature type="signal peptide" evidence="3">
    <location>
        <begin position="1"/>
        <end position="21"/>
    </location>
</feature>
<evidence type="ECO:0000256" key="3">
    <source>
        <dbReference type="SAM" id="SignalP"/>
    </source>
</evidence>
<keyword evidence="2" id="KW-0472">Membrane</keyword>
<feature type="coiled-coil region" evidence="1">
    <location>
        <begin position="172"/>
        <end position="199"/>
    </location>
</feature>
<comment type="caution">
    <text evidence="4">The sequence shown here is derived from an EMBL/GenBank/DDBJ whole genome shotgun (WGS) entry which is preliminary data.</text>
</comment>
<protein>
    <submittedName>
        <fullName evidence="4">Uncharacterized protein</fullName>
    </submittedName>
</protein>
<keyword evidence="3" id="KW-0732">Signal</keyword>
<accession>A0A9D2E9X3</accession>
<organism evidence="4 5">
    <name type="scientific">Candidatus Bacteroides merdigallinarum</name>
    <dbReference type="NCBI Taxonomy" id="2838473"/>
    <lineage>
        <taxon>Bacteria</taxon>
        <taxon>Pseudomonadati</taxon>
        <taxon>Bacteroidota</taxon>
        <taxon>Bacteroidia</taxon>
        <taxon>Bacteroidales</taxon>
        <taxon>Bacteroidaceae</taxon>
        <taxon>Bacteroides</taxon>
    </lineage>
</organism>
<keyword evidence="1" id="KW-0175">Coiled coil</keyword>
<feature type="transmembrane region" description="Helical" evidence="2">
    <location>
        <begin position="218"/>
        <end position="236"/>
    </location>
</feature>